<gene>
    <name evidence="1" type="ORF">RirG_059600</name>
</gene>
<reference evidence="1 2" key="1">
    <citation type="submission" date="2014-02" db="EMBL/GenBank/DDBJ databases">
        <title>Single nucleus genome sequencing reveals high similarity among nuclei of an endomycorrhizal fungus.</title>
        <authorList>
            <person name="Lin K."/>
            <person name="Geurts R."/>
            <person name="Zhang Z."/>
            <person name="Limpens E."/>
            <person name="Saunders D.G."/>
            <person name="Mu D."/>
            <person name="Pang E."/>
            <person name="Cao H."/>
            <person name="Cha H."/>
            <person name="Lin T."/>
            <person name="Zhou Q."/>
            <person name="Shang Y."/>
            <person name="Li Y."/>
            <person name="Ivanov S."/>
            <person name="Sharma T."/>
            <person name="Velzen R.V."/>
            <person name="Ruijter N.D."/>
            <person name="Aanen D.K."/>
            <person name="Win J."/>
            <person name="Kamoun S."/>
            <person name="Bisseling T."/>
            <person name="Huang S."/>
        </authorList>
    </citation>
    <scope>NUCLEOTIDE SEQUENCE [LARGE SCALE GENOMIC DNA]</scope>
    <source>
        <strain evidence="2">DAOM197198w</strain>
    </source>
</reference>
<protein>
    <submittedName>
        <fullName evidence="1">Uncharacterized protein</fullName>
    </submittedName>
</protein>
<keyword evidence="2" id="KW-1185">Reference proteome</keyword>
<dbReference type="EMBL" id="JEMT01014496">
    <property type="protein sequence ID" value="EXX73516.1"/>
    <property type="molecule type" value="Genomic_DNA"/>
</dbReference>
<dbReference type="HOGENOM" id="CLU_2334754_0_0_1"/>
<evidence type="ECO:0000313" key="2">
    <source>
        <dbReference type="Proteomes" id="UP000022910"/>
    </source>
</evidence>
<evidence type="ECO:0000313" key="1">
    <source>
        <dbReference type="EMBL" id="EXX73516.1"/>
    </source>
</evidence>
<accession>A0A015LLE5</accession>
<name>A0A015LLE5_RHIIW</name>
<sequence>MASFSPAFSKAALACSTTSRKGLSVSTLTSSSMMAGGGTRRAAGCVACEPPTSHNDGQLPVCCNFLDSRQVRRQVGMCDVSQAAPGQGRGAPAQLPRC</sequence>
<proteinExistence type="predicted"/>
<dbReference type="AlphaFoldDB" id="A0A015LLE5"/>
<comment type="caution">
    <text evidence="1">The sequence shown here is derived from an EMBL/GenBank/DDBJ whole genome shotgun (WGS) entry which is preliminary data.</text>
</comment>
<dbReference type="Proteomes" id="UP000022910">
    <property type="component" value="Unassembled WGS sequence"/>
</dbReference>
<organism evidence="1 2">
    <name type="scientific">Rhizophagus irregularis (strain DAOM 197198w)</name>
    <name type="common">Glomus intraradices</name>
    <dbReference type="NCBI Taxonomy" id="1432141"/>
    <lineage>
        <taxon>Eukaryota</taxon>
        <taxon>Fungi</taxon>
        <taxon>Fungi incertae sedis</taxon>
        <taxon>Mucoromycota</taxon>
        <taxon>Glomeromycotina</taxon>
        <taxon>Glomeromycetes</taxon>
        <taxon>Glomerales</taxon>
        <taxon>Glomeraceae</taxon>
        <taxon>Rhizophagus</taxon>
    </lineage>
</organism>